<feature type="transmembrane region" description="Helical" evidence="32">
    <location>
        <begin position="960"/>
        <end position="981"/>
    </location>
</feature>
<evidence type="ECO:0000256" key="16">
    <source>
        <dbReference type="ARBA" id="ARBA00022840"/>
    </source>
</evidence>
<dbReference type="SUPFAM" id="SSF52540">
    <property type="entry name" value="P-loop containing nucleoside triphosphate hydrolases"/>
    <property type="match status" value="2"/>
</dbReference>
<dbReference type="SMART" id="SM00382">
    <property type="entry name" value="AAA"/>
    <property type="match status" value="2"/>
</dbReference>
<evidence type="ECO:0000256" key="15">
    <source>
        <dbReference type="ARBA" id="ARBA00022824"/>
    </source>
</evidence>
<keyword evidence="9" id="KW-1003">Cell membrane</keyword>
<evidence type="ECO:0000256" key="30">
    <source>
        <dbReference type="ARBA" id="ARBA00044653"/>
    </source>
</evidence>
<comment type="similarity">
    <text evidence="5 32">Belongs to the ABC transporter superfamily. ABCC family. CFTR transporter (TC 3.A.1.202) subfamily.</text>
</comment>
<evidence type="ECO:0000256" key="26">
    <source>
        <dbReference type="ARBA" id="ARBA00029720"/>
    </source>
</evidence>
<evidence type="ECO:0000256" key="9">
    <source>
        <dbReference type="ARBA" id="ARBA00022475"/>
    </source>
</evidence>
<dbReference type="GO" id="GO:0016887">
    <property type="term" value="F:ATP hydrolysis activity"/>
    <property type="evidence" value="ECO:0007669"/>
    <property type="project" value="InterPro"/>
</dbReference>
<dbReference type="GO" id="GO:0140359">
    <property type="term" value="F:ABC-type transporter activity"/>
    <property type="evidence" value="ECO:0007669"/>
    <property type="project" value="InterPro"/>
</dbReference>
<dbReference type="PRINTS" id="PR01851">
    <property type="entry name" value="CYSFIBREGLTR"/>
</dbReference>
<feature type="domain" description="ABC transporter" evidence="34">
    <location>
        <begin position="424"/>
        <end position="645"/>
    </location>
</feature>
<keyword evidence="15" id="KW-0256">Endoplasmic reticulum</keyword>
<organism evidence="36 37">
    <name type="scientific">Cyprinus carpio</name>
    <name type="common">Common carp</name>
    <dbReference type="NCBI Taxonomy" id="7962"/>
    <lineage>
        <taxon>Eukaryota</taxon>
        <taxon>Metazoa</taxon>
        <taxon>Chordata</taxon>
        <taxon>Craniata</taxon>
        <taxon>Vertebrata</taxon>
        <taxon>Euteleostomi</taxon>
        <taxon>Actinopterygii</taxon>
        <taxon>Neopterygii</taxon>
        <taxon>Teleostei</taxon>
        <taxon>Ostariophysi</taxon>
        <taxon>Cypriniformes</taxon>
        <taxon>Cyprinidae</taxon>
        <taxon>Cyprininae</taxon>
        <taxon>Cyprinus</taxon>
    </lineage>
</organism>
<evidence type="ECO:0000256" key="29">
    <source>
        <dbReference type="ARBA" id="ARBA00034073"/>
    </source>
</evidence>
<dbReference type="GO" id="GO:0055038">
    <property type="term" value="C:recycling endosome membrane"/>
    <property type="evidence" value="ECO:0007669"/>
    <property type="project" value="UniProtKB-SubCell"/>
</dbReference>
<feature type="domain" description="ABC transporter" evidence="34">
    <location>
        <begin position="1167"/>
        <end position="1400"/>
    </location>
</feature>
<evidence type="ECO:0000256" key="3">
    <source>
        <dbReference type="ARBA" id="ARBA00004477"/>
    </source>
</evidence>
<dbReference type="GO" id="GO:0005260">
    <property type="term" value="F:intracellularly ATP-gated chloride channel activity"/>
    <property type="evidence" value="ECO:0007669"/>
    <property type="project" value="UniProtKB-EC"/>
</dbReference>
<dbReference type="GO" id="GO:0005524">
    <property type="term" value="F:ATP binding"/>
    <property type="evidence" value="ECO:0007669"/>
    <property type="project" value="UniProtKB-KW"/>
</dbReference>
<dbReference type="InterPro" id="IPR017871">
    <property type="entry name" value="ABC_transporter-like_CS"/>
</dbReference>
<dbReference type="GO" id="GO:0016324">
    <property type="term" value="C:apical plasma membrane"/>
    <property type="evidence" value="ECO:0007669"/>
    <property type="project" value="UniProtKB-SubCell"/>
</dbReference>
<dbReference type="InterPro" id="IPR011527">
    <property type="entry name" value="ABC1_TM_dom"/>
</dbReference>
<reference evidence="36" key="1">
    <citation type="submission" date="2025-08" db="UniProtKB">
        <authorList>
            <consortium name="Ensembl"/>
        </authorList>
    </citation>
    <scope>IDENTIFICATION</scope>
</reference>
<comment type="catalytic activity">
    <reaction evidence="29 32">
        <text>ATP + H2O + closed Cl(-) channel = ADP + phosphate + open Cl(-) channel.</text>
        <dbReference type="EC" id="5.6.1.6"/>
    </reaction>
</comment>
<protein>
    <recommendedName>
        <fullName evidence="7 32">Cystic fibrosis transmembrane conductance regulator</fullName>
        <ecNumber evidence="6 32">5.6.1.6</ecNumber>
    </recommendedName>
    <alternativeName>
        <fullName evidence="26 32">ATP-binding cassette sub-family C member 7</fullName>
    </alternativeName>
    <alternativeName>
        <fullName evidence="27 32">Channel conductance-controlling ATPase</fullName>
    </alternativeName>
    <alternativeName>
        <fullName evidence="28 32">cAMP-dependent chloride channel</fullName>
    </alternativeName>
</protein>
<keyword evidence="22 32" id="KW-0868">Chloride</keyword>
<sequence length="1441" mass="163794">MQRSPVEDASCLSKYFFWWTNPIMRKGFREKLRPSDVYQAPSQDAADILADRLEKEWDREVASGRKKPSLLRALARCFIRPFLLFGFLLYIGEATKTVQPQLLGRIIASFDPVHEPERANGYFLAFGLGLLFTARFLLLQPAMFGLHRLGMKIRIALFSIIYKKTLKLSSRVLDKISTGQLVSLMSANLGKFDQSLGMAHFVWISPLQCILCTGLIWELIDVNSFCELAAISLLGVLQAFLSHKMGPYKAQKVVLTNKRLALTSEIMENLHSVKAYGWEEIMETLIKNIRQDEVRLTRKIGSLRYFYSSAYFFSAIFVIVAAIVPHALSRGINLRRIFTTLSYCMVLRMTVTRQLPGSIQMWYDTMRLIWKIEEFLSKEEYKLMEYDLSITELELKDVTASWDEGPGELLERIKQENKANGHHNGDAGLFFTNLYVTPVLKDISLNLKKGEMLAVNGSMGSGKSSLLMTILGELVPSSGKIRHSGRISYSSQTAWIMPGTIRDNILFGLTYDEYRYKSVVKACQLEEDLAALPEKDKTPMAEGGLNLSGGQKARVALARAIYRDADVYLLDAPFTHLDIATEKEIFDKCLCKLMASKTRILVTNKIEHLKRADKILLLHNGESFFYGTFSELQSERPDFSSLLLGLEAYDNVSAERRCSILTETLHRVSVDESAGMRPERSAYRQVAPSMPVYIDERKSSVIVNTLGAARKASFIQIPEEEVRRTLPARKFSLVPENELVDESFMGSDVYHNHGVHMAGQRRQSVLAFMTNAQGQGRRDHLQSSFRRRLSVVPQSELASELDIYARRLSDSVEISFNEIDEKEEVFETTKWNTYVRYVSNNKSLLYVLIFIFLIAHQRVEPNMTKYSNMSSPGKKNAIIVTPTGSYYILYIYVATSESLLAMGFFRGLPFVHTMITISKKLHQKMLHAVLSAPMSVLNTMKTGRIMNRFTKDMATIDDMLPLLMFDFVQLTVVVVGCILVVSIVRPYIFLAATPLAIIFIVMRKYFLRTGQQLKQLETEARSPIFSHLIISLKGLWTIRAFERQAYFENLFHKTLNTHTATWFLYLSTLRWFLFRADIIFVFFFTLTDKPGEIGIVICLAMLILGTFQWCVATSIAVDGMMRSVDRVFKFIDLPSETPKPDKSKCSDLIIENADAQADSSWPNRGHIDVQNLTVKYTEGGHAVLKNLSFTVEGRQRVGILGRTGSGKSSLFNALLRLVYTDGDISIDGVNWNKMPLQKWRKAFGVMPQKVFIFTGPFRLNLDPYGCHSDEELWRVTEEVGLKTVIEQFPDKLDFQLEYGGYVLSNGHKQLICLARSILSGARILLLDEPSAHLDPITIKVLKKTLRQSFSTCTILLSEHRVEPLLECQSFLMMDKGQVKTYDSIQKLLNETSHLKQAISPAERLKLFPRRNSSMRGPQSKLSSVTQTLQEEAEDNIQDTRL</sequence>
<dbReference type="SUPFAM" id="SSF90123">
    <property type="entry name" value="ABC transporter transmembrane region"/>
    <property type="match status" value="2"/>
</dbReference>
<comment type="catalytic activity">
    <reaction evidence="25">
        <text>chloride(in) = chloride(out)</text>
        <dbReference type="Rhea" id="RHEA:29823"/>
        <dbReference type="ChEBI" id="CHEBI:17996"/>
    </reaction>
</comment>
<keyword evidence="12" id="KW-0677">Repeat</keyword>
<evidence type="ECO:0000256" key="25">
    <source>
        <dbReference type="ARBA" id="ARBA00024167"/>
    </source>
</evidence>
<feature type="compositionally biased region" description="Polar residues" evidence="33">
    <location>
        <begin position="1410"/>
        <end position="1429"/>
    </location>
</feature>
<dbReference type="PROSITE" id="PS50893">
    <property type="entry name" value="ABC_TRANSPORTER_2"/>
    <property type="match status" value="2"/>
</dbReference>
<comment type="function">
    <text evidence="32">Epithelial ion channel that plays an important role in the regulation of epithelial ion and water transport and fluid homeostasis. Mediates the transport of chloride ions across the cell membrane. Possesses an intrinsic ATPase activity and utilizes ATP to gate its channel; the passive flow of anions through the channel is gated by cycles of ATP binding and hydrolysis by the ATP-binding domains. The ion channel is also permeable to HCO(3)(-); selectivity depends on the extracellular chloride concentration. Exerts its function also by modulating the activity of other ion channels and transporters. Contributes to the regulation of the pH and the ion content of the epithelial fluid layer.</text>
</comment>
<keyword evidence="14" id="KW-0967">Endosome</keyword>
<dbReference type="Gene3D" id="3.40.50.300">
    <property type="entry name" value="P-loop containing nucleotide triphosphate hydrolases"/>
    <property type="match status" value="2"/>
</dbReference>
<feature type="transmembrane region" description="Helical" evidence="32">
    <location>
        <begin position="122"/>
        <end position="144"/>
    </location>
</feature>
<dbReference type="GO" id="GO:0005829">
    <property type="term" value="C:cytosol"/>
    <property type="evidence" value="ECO:0007669"/>
    <property type="project" value="TreeGrafter"/>
</dbReference>
<dbReference type="GO" id="GO:0015701">
    <property type="term" value="P:bicarbonate transport"/>
    <property type="evidence" value="ECO:0007669"/>
    <property type="project" value="TreeGrafter"/>
</dbReference>
<evidence type="ECO:0000256" key="32">
    <source>
        <dbReference type="RuleBase" id="RU362037"/>
    </source>
</evidence>
<evidence type="ECO:0000256" key="27">
    <source>
        <dbReference type="ARBA" id="ARBA00031358"/>
    </source>
</evidence>
<evidence type="ECO:0000256" key="7">
    <source>
        <dbReference type="ARBA" id="ARBA00016668"/>
    </source>
</evidence>
<keyword evidence="21" id="KW-0325">Glycoprotein</keyword>
<dbReference type="PROSITE" id="PS50929">
    <property type="entry name" value="ABC_TM1F"/>
    <property type="match status" value="2"/>
</dbReference>
<evidence type="ECO:0000256" key="24">
    <source>
        <dbReference type="ARBA" id="ARBA00023303"/>
    </source>
</evidence>
<evidence type="ECO:0000256" key="14">
    <source>
        <dbReference type="ARBA" id="ARBA00022753"/>
    </source>
</evidence>
<keyword evidence="23" id="KW-0413">Isomerase</keyword>
<dbReference type="FunFam" id="1.20.1560.10:FF:000017">
    <property type="entry name" value="Cystic fibrosis transmembrane conductance regulator"/>
    <property type="match status" value="1"/>
</dbReference>
<evidence type="ECO:0000256" key="12">
    <source>
        <dbReference type="ARBA" id="ARBA00022737"/>
    </source>
</evidence>
<keyword evidence="10 32" id="KW-0597">Phosphoprotein</keyword>
<feature type="domain" description="ABC transmembrane type-1" evidence="35">
    <location>
        <begin position="888"/>
        <end position="1087"/>
    </location>
</feature>
<dbReference type="InterPro" id="IPR050173">
    <property type="entry name" value="ABC_transporter_C-like"/>
</dbReference>
<feature type="transmembrane region" description="Helical" evidence="32">
    <location>
        <begin position="305"/>
        <end position="328"/>
    </location>
</feature>
<dbReference type="GO" id="GO:0034707">
    <property type="term" value="C:chloride channel complex"/>
    <property type="evidence" value="ECO:0007669"/>
    <property type="project" value="UniProtKB-UniRule"/>
</dbReference>
<feature type="transmembrane region" description="Helical" evidence="32">
    <location>
        <begin position="1093"/>
        <end position="1117"/>
    </location>
</feature>
<keyword evidence="17 32" id="KW-1133">Transmembrane helix</keyword>
<evidence type="ECO:0000256" key="2">
    <source>
        <dbReference type="ARBA" id="ARBA00004424"/>
    </source>
</evidence>
<evidence type="ECO:0000259" key="34">
    <source>
        <dbReference type="PROSITE" id="PS50893"/>
    </source>
</evidence>
<dbReference type="PANTHER" id="PTHR24223:SF19">
    <property type="entry name" value="CYSTIC FIBROSIS TRANSMEMBRANE CONDUCTANCE REGULATOR"/>
    <property type="match status" value="1"/>
</dbReference>
<dbReference type="Pfam" id="PF14396">
    <property type="entry name" value="CFTR_R"/>
    <property type="match status" value="1"/>
</dbReference>
<comment type="catalytic activity">
    <reaction evidence="30">
        <text>hydrogencarbonate(in) = hydrogencarbonate(out)</text>
        <dbReference type="Rhea" id="RHEA:28695"/>
        <dbReference type="ChEBI" id="CHEBI:17544"/>
    </reaction>
</comment>
<keyword evidence="18 32" id="KW-0406">Ion transport</keyword>
<evidence type="ECO:0000256" key="23">
    <source>
        <dbReference type="ARBA" id="ARBA00023235"/>
    </source>
</evidence>
<dbReference type="EC" id="5.6.1.6" evidence="6 32"/>
<gene>
    <name evidence="36" type="primary">cftr</name>
</gene>
<evidence type="ECO:0000256" key="18">
    <source>
        <dbReference type="ARBA" id="ARBA00023065"/>
    </source>
</evidence>
<feature type="transmembrane region" description="Helical" evidence="32">
    <location>
        <begin position="987"/>
        <end position="1006"/>
    </location>
</feature>
<dbReference type="InterPro" id="IPR025837">
    <property type="entry name" value="CFTR_reg_dom"/>
</dbReference>
<keyword evidence="19 32" id="KW-0472">Membrane</keyword>
<evidence type="ECO:0000256" key="10">
    <source>
        <dbReference type="ARBA" id="ARBA00022553"/>
    </source>
</evidence>
<proteinExistence type="inferred from homology"/>
<feature type="compositionally biased region" description="Acidic residues" evidence="33">
    <location>
        <begin position="1430"/>
        <end position="1441"/>
    </location>
</feature>
<dbReference type="Pfam" id="PF00664">
    <property type="entry name" value="ABC_membrane"/>
    <property type="match status" value="2"/>
</dbReference>
<keyword evidence="24 32" id="KW-0407">Ion channel</keyword>
<dbReference type="Pfam" id="PF00005">
    <property type="entry name" value="ABC_tran"/>
    <property type="match status" value="2"/>
</dbReference>
<dbReference type="InterPro" id="IPR003593">
    <property type="entry name" value="AAA+_ATPase"/>
</dbReference>
<evidence type="ECO:0000256" key="6">
    <source>
        <dbReference type="ARBA" id="ARBA00012195"/>
    </source>
</evidence>
<comment type="catalytic activity">
    <reaction evidence="31">
        <text>ATP + H2O = ADP + phosphate + H(+)</text>
        <dbReference type="Rhea" id="RHEA:13065"/>
        <dbReference type="ChEBI" id="CHEBI:15377"/>
        <dbReference type="ChEBI" id="CHEBI:15378"/>
        <dbReference type="ChEBI" id="CHEBI:30616"/>
        <dbReference type="ChEBI" id="CHEBI:43474"/>
        <dbReference type="ChEBI" id="CHEBI:456216"/>
    </reaction>
    <physiologicalReaction direction="left-to-right" evidence="31">
        <dbReference type="Rhea" id="RHEA:13066"/>
    </physiologicalReaction>
</comment>
<dbReference type="GO" id="GO:0031901">
    <property type="term" value="C:early endosome membrane"/>
    <property type="evidence" value="ECO:0007669"/>
    <property type="project" value="UniProtKB-SubCell"/>
</dbReference>
<dbReference type="CDD" id="cd18594">
    <property type="entry name" value="ABC_6TM_CFTR_D1"/>
    <property type="match status" value="1"/>
</dbReference>
<evidence type="ECO:0000256" key="21">
    <source>
        <dbReference type="ARBA" id="ARBA00023180"/>
    </source>
</evidence>
<evidence type="ECO:0000256" key="22">
    <source>
        <dbReference type="ARBA" id="ARBA00023214"/>
    </source>
</evidence>
<dbReference type="PANTHER" id="PTHR24223">
    <property type="entry name" value="ATP-BINDING CASSETTE SUB-FAMILY C"/>
    <property type="match status" value="1"/>
</dbReference>
<dbReference type="InterPro" id="IPR009147">
    <property type="entry name" value="CFTR/ABCC7"/>
</dbReference>
<comment type="subcellular location">
    <subcellularLocation>
        <location evidence="2">Apical cell membrane</location>
        <topology evidence="2">Multi-pass membrane protein</topology>
    </subcellularLocation>
    <subcellularLocation>
        <location evidence="32">Cell membrane</location>
        <topology evidence="32">Multi-pass membrane protein</topology>
    </subcellularLocation>
    <subcellularLocation>
        <location evidence="4">Early endosome membrane</location>
        <topology evidence="4">Multi-pass membrane protein</topology>
    </subcellularLocation>
    <subcellularLocation>
        <location evidence="3">Endoplasmic reticulum membrane</location>
        <topology evidence="3">Multi-pass membrane protein</topology>
    </subcellularLocation>
    <subcellularLocation>
        <location evidence="1">Recycling endosome membrane</location>
        <topology evidence="1">Multi-pass membrane protein</topology>
    </subcellularLocation>
</comment>
<evidence type="ECO:0000256" key="33">
    <source>
        <dbReference type="SAM" id="MobiDB-lite"/>
    </source>
</evidence>
<evidence type="ECO:0000256" key="11">
    <source>
        <dbReference type="ARBA" id="ARBA00022692"/>
    </source>
</evidence>
<dbReference type="InterPro" id="IPR003439">
    <property type="entry name" value="ABC_transporter-like_ATP-bd"/>
</dbReference>
<dbReference type="Proteomes" id="UP000694701">
    <property type="component" value="Unplaced"/>
</dbReference>
<evidence type="ECO:0000256" key="28">
    <source>
        <dbReference type="ARBA" id="ARBA00033163"/>
    </source>
</evidence>
<feature type="transmembrane region" description="Helical" evidence="32">
    <location>
        <begin position="1062"/>
        <end position="1087"/>
    </location>
</feature>
<name>A0A8C2KYR0_CYPCA</name>
<evidence type="ECO:0000256" key="17">
    <source>
        <dbReference type="ARBA" id="ARBA00022989"/>
    </source>
</evidence>
<dbReference type="FunFam" id="3.40.50.300:FF:001172">
    <property type="entry name" value="Cystic fibrosis transmembrane conductance regulator"/>
    <property type="match status" value="1"/>
</dbReference>
<dbReference type="PROSITE" id="PS00211">
    <property type="entry name" value="ABC_TRANSPORTER_1"/>
    <property type="match status" value="1"/>
</dbReference>
<keyword evidence="8 32" id="KW-0813">Transport</keyword>
<dbReference type="Gene3D" id="1.20.1560.10">
    <property type="entry name" value="ABC transporter type 1, transmembrane domain"/>
    <property type="match status" value="2"/>
</dbReference>
<keyword evidence="13 32" id="KW-0547">Nucleotide-binding</keyword>
<evidence type="ECO:0000256" key="1">
    <source>
        <dbReference type="ARBA" id="ARBA00004195"/>
    </source>
</evidence>
<comment type="caution">
    <text evidence="32">Lacks conserved residue(s) required for the propagation of feature annotation.</text>
</comment>
<dbReference type="InterPro" id="IPR027417">
    <property type="entry name" value="P-loop_NTPase"/>
</dbReference>
<evidence type="ECO:0000256" key="20">
    <source>
        <dbReference type="ARBA" id="ARBA00023173"/>
    </source>
</evidence>
<evidence type="ECO:0000313" key="37">
    <source>
        <dbReference type="Proteomes" id="UP000694701"/>
    </source>
</evidence>
<evidence type="ECO:0000256" key="8">
    <source>
        <dbReference type="ARBA" id="ARBA00022448"/>
    </source>
</evidence>
<dbReference type="GO" id="GO:0005789">
    <property type="term" value="C:endoplasmic reticulum membrane"/>
    <property type="evidence" value="ECO:0007669"/>
    <property type="project" value="UniProtKB-SubCell"/>
</dbReference>
<evidence type="ECO:0000256" key="31">
    <source>
        <dbReference type="ARBA" id="ARBA00048778"/>
    </source>
</evidence>
<keyword evidence="11 32" id="KW-0812">Transmembrane</keyword>
<feature type="domain" description="ABC transmembrane type-1" evidence="35">
    <location>
        <begin position="83"/>
        <end position="353"/>
    </location>
</feature>
<keyword evidence="16 32" id="KW-0067">ATP-binding</keyword>
<feature type="transmembrane region" description="Helical" evidence="32">
    <location>
        <begin position="73"/>
        <end position="92"/>
    </location>
</feature>
<dbReference type="InterPro" id="IPR036640">
    <property type="entry name" value="ABC1_TM_sf"/>
</dbReference>
<feature type="transmembrane region" description="Helical" evidence="32">
    <location>
        <begin position="899"/>
        <end position="917"/>
    </location>
</feature>
<keyword evidence="20 32" id="KW-0869">Chloride channel</keyword>
<evidence type="ECO:0000313" key="36">
    <source>
        <dbReference type="Ensembl" id="ENSCCRP00020116527.1"/>
    </source>
</evidence>
<feature type="region of interest" description="Disordered" evidence="33">
    <location>
        <begin position="1407"/>
        <end position="1441"/>
    </location>
</feature>
<evidence type="ECO:0000259" key="35">
    <source>
        <dbReference type="PROSITE" id="PS50929"/>
    </source>
</evidence>
<evidence type="ECO:0000256" key="19">
    <source>
        <dbReference type="ARBA" id="ARBA00023136"/>
    </source>
</evidence>
<dbReference type="Ensembl" id="ENSCCRT00020127069.1">
    <property type="protein sequence ID" value="ENSCCRP00020116527.1"/>
    <property type="gene ID" value="ENSCCRG00020052510.1"/>
</dbReference>
<accession>A0A8C2KYR0</accession>
<evidence type="ECO:0000256" key="4">
    <source>
        <dbReference type="ARBA" id="ARBA00004520"/>
    </source>
</evidence>
<evidence type="ECO:0000256" key="13">
    <source>
        <dbReference type="ARBA" id="ARBA00022741"/>
    </source>
</evidence>
<dbReference type="NCBIfam" id="TIGR01271">
    <property type="entry name" value="CFTR_protein"/>
    <property type="match status" value="1"/>
</dbReference>
<dbReference type="FunFam" id="3.40.50.300:FF:000973">
    <property type="entry name" value="Multidrug resistance-associated protein 4"/>
    <property type="match status" value="1"/>
</dbReference>
<evidence type="ECO:0000256" key="5">
    <source>
        <dbReference type="ARBA" id="ARBA00009118"/>
    </source>
</evidence>